<sequence length="232" mass="23963">MSSSTKQCAIVPLIHAEDVAAATVPVAGEASLVRVVRSVHPAVAQDEVVVATQPALAGAVEECLRSAGLATRVAVTRGPGSRRHVLRAGLEHLDVAPDGPGWVLICDHRYPLSSGEVASRVLAALAAGGEVVVPVVAVTDTVKTVDELGSVLGTVDRAALRTVQYPRGLTAAALWQLVAEVPPTALDGLDEFDAALRVGLEVGVVDGDAGAVRVELPRDAHLLDAVIVNRRD</sequence>
<organism evidence="3 4">
    <name type="scientific">Mycobacterium yunnanensis</name>
    <dbReference type="NCBI Taxonomy" id="368477"/>
    <lineage>
        <taxon>Bacteria</taxon>
        <taxon>Bacillati</taxon>
        <taxon>Actinomycetota</taxon>
        <taxon>Actinomycetes</taxon>
        <taxon>Mycobacteriales</taxon>
        <taxon>Mycobacteriaceae</taxon>
        <taxon>Mycobacterium</taxon>
    </lineage>
</organism>
<dbReference type="RefSeq" id="WP_263999231.1">
    <property type="nucleotide sequence ID" value="NZ_JACKVK010000013.1"/>
</dbReference>
<keyword evidence="1" id="KW-0808">Transferase</keyword>
<keyword evidence="2 3" id="KW-0548">Nucleotidyltransferase</keyword>
<reference evidence="3" key="2">
    <citation type="journal article" date="2022" name="BMC Genomics">
        <title>Comparative genome analysis of mycobacteria focusing on tRNA and non-coding RNA.</title>
        <authorList>
            <person name="Behra P.R.K."/>
            <person name="Pettersson B.M.F."/>
            <person name="Ramesh M."/>
            <person name="Das S."/>
            <person name="Dasgupta S."/>
            <person name="Kirsebom L.A."/>
        </authorList>
    </citation>
    <scope>NUCLEOTIDE SEQUENCE</scope>
    <source>
        <strain evidence="3">DSM 44838</strain>
    </source>
</reference>
<dbReference type="Proteomes" id="UP001141629">
    <property type="component" value="Unassembled WGS sequence"/>
</dbReference>
<name>A0A9X3C3E4_9MYCO</name>
<evidence type="ECO:0000313" key="3">
    <source>
        <dbReference type="EMBL" id="MCV7424253.1"/>
    </source>
</evidence>
<evidence type="ECO:0000313" key="4">
    <source>
        <dbReference type="Proteomes" id="UP001141629"/>
    </source>
</evidence>
<dbReference type="GO" id="GO:0050518">
    <property type="term" value="F:2-C-methyl-D-erythritol 4-phosphate cytidylyltransferase activity"/>
    <property type="evidence" value="ECO:0007669"/>
    <property type="project" value="TreeGrafter"/>
</dbReference>
<dbReference type="InterPro" id="IPR034683">
    <property type="entry name" value="IspD/TarI"/>
</dbReference>
<keyword evidence="4" id="KW-1185">Reference proteome</keyword>
<dbReference type="InterPro" id="IPR029044">
    <property type="entry name" value="Nucleotide-diphossugar_trans"/>
</dbReference>
<dbReference type="Gene3D" id="3.90.550.10">
    <property type="entry name" value="Spore Coat Polysaccharide Biosynthesis Protein SpsA, Chain A"/>
    <property type="match status" value="1"/>
</dbReference>
<dbReference type="InterPro" id="IPR050088">
    <property type="entry name" value="IspD/TarI_cytidylyltransf_bact"/>
</dbReference>
<dbReference type="SUPFAM" id="SSF53448">
    <property type="entry name" value="Nucleotide-diphospho-sugar transferases"/>
    <property type="match status" value="1"/>
</dbReference>
<comment type="caution">
    <text evidence="3">The sequence shown here is derived from an EMBL/GenBank/DDBJ whole genome shotgun (WGS) entry which is preliminary data.</text>
</comment>
<dbReference type="EMBL" id="JACKVK010000013">
    <property type="protein sequence ID" value="MCV7424253.1"/>
    <property type="molecule type" value="Genomic_DNA"/>
</dbReference>
<dbReference type="Pfam" id="PF01128">
    <property type="entry name" value="IspD"/>
    <property type="match status" value="1"/>
</dbReference>
<reference evidence="3" key="1">
    <citation type="submission" date="2020-07" db="EMBL/GenBank/DDBJ databases">
        <authorList>
            <person name="Pettersson B.M.F."/>
            <person name="Behra P.R.K."/>
            <person name="Ramesh M."/>
            <person name="Das S."/>
            <person name="Dasgupta S."/>
            <person name="Kirsebom L.A."/>
        </authorList>
    </citation>
    <scope>NUCLEOTIDE SEQUENCE</scope>
    <source>
        <strain evidence="3">DSM 44838</strain>
    </source>
</reference>
<proteinExistence type="predicted"/>
<dbReference type="AlphaFoldDB" id="A0A9X3C3E4"/>
<dbReference type="PANTHER" id="PTHR32125:SF4">
    <property type="entry name" value="2-C-METHYL-D-ERYTHRITOL 4-PHOSPHATE CYTIDYLYLTRANSFERASE, CHLOROPLASTIC"/>
    <property type="match status" value="1"/>
</dbReference>
<dbReference type="PANTHER" id="PTHR32125">
    <property type="entry name" value="2-C-METHYL-D-ERYTHRITOL 4-PHOSPHATE CYTIDYLYLTRANSFERASE, CHLOROPLASTIC"/>
    <property type="match status" value="1"/>
</dbReference>
<accession>A0A9X3C3E4</accession>
<protein>
    <submittedName>
        <fullName evidence="3">2-C-methyl-D-erythritol 4-phosphate cytidylyltransferase</fullName>
    </submittedName>
</protein>
<evidence type="ECO:0000256" key="1">
    <source>
        <dbReference type="ARBA" id="ARBA00022679"/>
    </source>
</evidence>
<evidence type="ECO:0000256" key="2">
    <source>
        <dbReference type="ARBA" id="ARBA00022695"/>
    </source>
</evidence>
<gene>
    <name evidence="3" type="ORF">H7K45_27230</name>
</gene>